<feature type="transmembrane region" description="Helical" evidence="1">
    <location>
        <begin position="156"/>
        <end position="173"/>
    </location>
</feature>
<feature type="transmembrane region" description="Helical" evidence="1">
    <location>
        <begin position="179"/>
        <end position="199"/>
    </location>
</feature>
<evidence type="ECO:0000256" key="1">
    <source>
        <dbReference type="SAM" id="Phobius"/>
    </source>
</evidence>
<feature type="transmembrane region" description="Helical" evidence="1">
    <location>
        <begin position="208"/>
        <end position="226"/>
    </location>
</feature>
<keyword evidence="1" id="KW-0812">Transmembrane</keyword>
<dbReference type="Pfam" id="PF01757">
    <property type="entry name" value="Acyl_transf_3"/>
    <property type="match status" value="1"/>
</dbReference>
<feature type="domain" description="Acyltransferase 3" evidence="2">
    <location>
        <begin position="4"/>
        <end position="315"/>
    </location>
</feature>
<dbReference type="InterPro" id="IPR002656">
    <property type="entry name" value="Acyl_transf_3_dom"/>
</dbReference>
<feature type="transmembrane region" description="Helical" evidence="1">
    <location>
        <begin position="128"/>
        <end position="149"/>
    </location>
</feature>
<dbReference type="RefSeq" id="WP_376848757.1">
    <property type="nucleotide sequence ID" value="NZ_JBHSMF010000002.1"/>
</dbReference>
<dbReference type="PANTHER" id="PTHR23028">
    <property type="entry name" value="ACETYLTRANSFERASE"/>
    <property type="match status" value="1"/>
</dbReference>
<keyword evidence="4" id="KW-1185">Reference proteome</keyword>
<proteinExistence type="predicted"/>
<dbReference type="GO" id="GO:0016746">
    <property type="term" value="F:acyltransferase activity"/>
    <property type="evidence" value="ECO:0007669"/>
    <property type="project" value="UniProtKB-KW"/>
</dbReference>
<dbReference type="EC" id="2.3.-.-" evidence="3"/>
<dbReference type="Proteomes" id="UP001596037">
    <property type="component" value="Unassembled WGS sequence"/>
</dbReference>
<gene>
    <name evidence="3" type="ORF">ACFPOE_04305</name>
</gene>
<feature type="transmembrane region" description="Helical" evidence="1">
    <location>
        <begin position="305"/>
        <end position="324"/>
    </location>
</feature>
<evidence type="ECO:0000259" key="2">
    <source>
        <dbReference type="Pfam" id="PF01757"/>
    </source>
</evidence>
<feature type="transmembrane region" description="Helical" evidence="1">
    <location>
        <begin position="39"/>
        <end position="61"/>
    </location>
</feature>
<feature type="transmembrane region" description="Helical" evidence="1">
    <location>
        <begin position="82"/>
        <end position="100"/>
    </location>
</feature>
<comment type="caution">
    <text evidence="3">The sequence shown here is derived from an EMBL/GenBank/DDBJ whole genome shotgun (WGS) entry which is preliminary data.</text>
</comment>
<keyword evidence="1" id="KW-1133">Transmembrane helix</keyword>
<sequence>MFRNIQLLRAWGAVLVLLHHYRLNYLAMGGANALLKAVMPYGFVGVDIFFAISGFIMMHVIHGRQADPENVRDFLGRRFLRIYGWYLPCMAFGLAIMASYDPGAFADVDLLGSATLTSVVMHRLALPISWSLSYELYFYLAIALGWFFLGRTLKAGLWAALVLLVLWSALVPYREGTLLSFVTTPSILEFLAGALFYVYKDKLAHRPLLALYAVASVVLFWLGVRYQATNEFVRIRTFGAGAFFLLCLFVTLEQTGVLRAGRLASVLGDASYSVYLLHLPFVSLFNGTGLRQHLADAGPLLAEAGFWAFVLAFLALCAGLHYCVEKPLYRGLCRLFGLERMRALPVAVAA</sequence>
<dbReference type="InterPro" id="IPR050879">
    <property type="entry name" value="Acyltransferase_3"/>
</dbReference>
<organism evidence="3 4">
    <name type="scientific">Caenimonas terrae</name>
    <dbReference type="NCBI Taxonomy" id="696074"/>
    <lineage>
        <taxon>Bacteria</taxon>
        <taxon>Pseudomonadati</taxon>
        <taxon>Pseudomonadota</taxon>
        <taxon>Betaproteobacteria</taxon>
        <taxon>Burkholderiales</taxon>
        <taxon>Comamonadaceae</taxon>
        <taxon>Caenimonas</taxon>
    </lineage>
</organism>
<protein>
    <submittedName>
        <fullName evidence="3">Acyltransferase family protein</fullName>
        <ecNumber evidence="3">2.3.-.-</ecNumber>
    </submittedName>
</protein>
<dbReference type="EMBL" id="JBHSMF010000002">
    <property type="protein sequence ID" value="MFC5496748.1"/>
    <property type="molecule type" value="Genomic_DNA"/>
</dbReference>
<accession>A0ABW0NC49</accession>
<feature type="transmembrane region" description="Helical" evidence="1">
    <location>
        <begin position="232"/>
        <end position="252"/>
    </location>
</feature>
<evidence type="ECO:0000313" key="4">
    <source>
        <dbReference type="Proteomes" id="UP001596037"/>
    </source>
</evidence>
<feature type="transmembrane region" description="Helical" evidence="1">
    <location>
        <begin position="264"/>
        <end position="285"/>
    </location>
</feature>
<evidence type="ECO:0000313" key="3">
    <source>
        <dbReference type="EMBL" id="MFC5496748.1"/>
    </source>
</evidence>
<name>A0ABW0NC49_9BURK</name>
<keyword evidence="3" id="KW-0808">Transferase</keyword>
<dbReference type="PANTHER" id="PTHR23028:SF131">
    <property type="entry name" value="BLR2367 PROTEIN"/>
    <property type="match status" value="1"/>
</dbReference>
<keyword evidence="1" id="KW-0472">Membrane</keyword>
<reference evidence="4" key="1">
    <citation type="journal article" date="2019" name="Int. J. Syst. Evol. Microbiol.">
        <title>The Global Catalogue of Microorganisms (GCM) 10K type strain sequencing project: providing services to taxonomists for standard genome sequencing and annotation.</title>
        <authorList>
            <consortium name="The Broad Institute Genomics Platform"/>
            <consortium name="The Broad Institute Genome Sequencing Center for Infectious Disease"/>
            <person name="Wu L."/>
            <person name="Ma J."/>
        </authorList>
    </citation>
    <scope>NUCLEOTIDE SEQUENCE [LARGE SCALE GENOMIC DNA]</scope>
    <source>
        <strain evidence="4">CCUG 57401</strain>
    </source>
</reference>
<keyword evidence="3" id="KW-0012">Acyltransferase</keyword>